<gene>
    <name evidence="8" type="ORF">E1262_11420</name>
</gene>
<dbReference type="Proteomes" id="UP000295217">
    <property type="component" value="Unassembled WGS sequence"/>
</dbReference>
<evidence type="ECO:0000256" key="1">
    <source>
        <dbReference type="ARBA" id="ARBA00001933"/>
    </source>
</evidence>
<evidence type="ECO:0000256" key="7">
    <source>
        <dbReference type="RuleBase" id="RU000382"/>
    </source>
</evidence>
<keyword evidence="9" id="KW-1185">Reference proteome</keyword>
<name>A0A4R5AEY0_9ACTN</name>
<dbReference type="GO" id="GO:0005737">
    <property type="term" value="C:cytoplasm"/>
    <property type="evidence" value="ECO:0007669"/>
    <property type="project" value="TreeGrafter"/>
</dbReference>
<evidence type="ECO:0000313" key="8">
    <source>
        <dbReference type="EMBL" id="TDD69876.1"/>
    </source>
</evidence>
<dbReference type="InterPro" id="IPR015421">
    <property type="entry name" value="PyrdxlP-dep_Trfase_major"/>
</dbReference>
<reference evidence="8 9" key="1">
    <citation type="submission" date="2019-02" db="EMBL/GenBank/DDBJ databases">
        <title>Draft genome sequences of novel Actinobacteria.</title>
        <authorList>
            <person name="Sahin N."/>
            <person name="Ay H."/>
            <person name="Saygin H."/>
        </authorList>
    </citation>
    <scope>NUCLEOTIDE SEQUENCE [LARGE SCALE GENOMIC DNA]</scope>
    <source>
        <strain evidence="8 9">8K307</strain>
    </source>
</reference>
<feature type="modified residue" description="N6-(pyridoxal phosphate)lysine" evidence="6">
    <location>
        <position position="290"/>
    </location>
</feature>
<dbReference type="Gene3D" id="3.90.1150.170">
    <property type="match status" value="1"/>
</dbReference>
<dbReference type="GO" id="GO:0008483">
    <property type="term" value="F:transaminase activity"/>
    <property type="evidence" value="ECO:0007669"/>
    <property type="project" value="UniProtKB-KW"/>
</dbReference>
<evidence type="ECO:0000256" key="3">
    <source>
        <dbReference type="ARBA" id="ARBA00022793"/>
    </source>
</evidence>
<dbReference type="GO" id="GO:0004058">
    <property type="term" value="F:aromatic-L-amino-acid decarboxylase activity"/>
    <property type="evidence" value="ECO:0007669"/>
    <property type="project" value="UniProtKB-ARBA"/>
</dbReference>
<dbReference type="InterPro" id="IPR015424">
    <property type="entry name" value="PyrdxlP-dep_Trfase"/>
</dbReference>
<evidence type="ECO:0000256" key="6">
    <source>
        <dbReference type="PIRSR" id="PIRSR602129-50"/>
    </source>
</evidence>
<dbReference type="OrthoDB" id="3335676at2"/>
<dbReference type="SUPFAM" id="SSF53383">
    <property type="entry name" value="PLP-dependent transferases"/>
    <property type="match status" value="1"/>
</dbReference>
<dbReference type="GO" id="GO:0030170">
    <property type="term" value="F:pyridoxal phosphate binding"/>
    <property type="evidence" value="ECO:0007669"/>
    <property type="project" value="InterPro"/>
</dbReference>
<dbReference type="InterPro" id="IPR015422">
    <property type="entry name" value="PyrdxlP-dep_Trfase_small"/>
</dbReference>
<dbReference type="EMBL" id="SMLB01000012">
    <property type="protein sequence ID" value="TDD69876.1"/>
    <property type="molecule type" value="Genomic_DNA"/>
</dbReference>
<evidence type="ECO:0000256" key="5">
    <source>
        <dbReference type="ARBA" id="ARBA00023239"/>
    </source>
</evidence>
<keyword evidence="4 6" id="KW-0663">Pyridoxal phosphate</keyword>
<comment type="similarity">
    <text evidence="2 7">Belongs to the group II decarboxylase family.</text>
</comment>
<dbReference type="PANTHER" id="PTHR11999:SF70">
    <property type="entry name" value="MIP05841P"/>
    <property type="match status" value="1"/>
</dbReference>
<dbReference type="PRINTS" id="PR00800">
    <property type="entry name" value="YHDCRBOXLASE"/>
</dbReference>
<dbReference type="PANTHER" id="PTHR11999">
    <property type="entry name" value="GROUP II PYRIDOXAL-5-PHOSPHATE DECARBOXYLASE"/>
    <property type="match status" value="1"/>
</dbReference>
<dbReference type="Gene3D" id="3.40.640.10">
    <property type="entry name" value="Type I PLP-dependent aspartate aminotransferase-like (Major domain)"/>
    <property type="match status" value="1"/>
</dbReference>
<evidence type="ECO:0000256" key="4">
    <source>
        <dbReference type="ARBA" id="ARBA00022898"/>
    </source>
</evidence>
<sequence>MHSELEPDRATRTLWAKGVLDYLDDFIDGLPAAPASWDRAAGASAAATEPPAAGPRPLPELLTQVDGSVAAAVETAGPGYLAYFPAGGLYSSVLGELLAQTVNRYTGVASTAPGLVGLEQSVVRWFCRQFGLPHGAGGLITTGASLATLTAVHAARTARLRWPDPKAAIYLTEQTHHCVAKAARIAGFTDDQLRLVPVDAELRMDVAAARAAIERDRAGEWHPFLIVGTAGSTSTGTVDPLPEIAALAADQGLWLHVDGAYGGGFQLTEYGRSLLAGVELADSITFDPHKSLFLPYGTGVLLVRDQATLRAAHSADGDYLQDLVRDPGLPDFADLGPELTRDSRGLRLWLPLHLHGVEAFRAALDEKLELARWAYDELRSDPHLDVPLRPDLTVIVAHSTAGDDATRRLLDRVNAGRRVFLSSTRVAGRYAIRLCVLSHRTHRDRVEEGVAAIRAAARRM</sequence>
<dbReference type="InterPro" id="IPR002129">
    <property type="entry name" value="PyrdxlP-dep_de-COase"/>
</dbReference>
<comment type="cofactor">
    <cofactor evidence="1 6 7">
        <name>pyridoxal 5'-phosphate</name>
        <dbReference type="ChEBI" id="CHEBI:597326"/>
    </cofactor>
</comment>
<dbReference type="AlphaFoldDB" id="A0A4R5AEY0"/>
<evidence type="ECO:0000313" key="9">
    <source>
        <dbReference type="Proteomes" id="UP000295217"/>
    </source>
</evidence>
<comment type="caution">
    <text evidence="8">The sequence shown here is derived from an EMBL/GenBank/DDBJ whole genome shotgun (WGS) entry which is preliminary data.</text>
</comment>
<keyword evidence="3" id="KW-0210">Decarboxylase</keyword>
<keyword evidence="8" id="KW-0032">Aminotransferase</keyword>
<evidence type="ECO:0000256" key="2">
    <source>
        <dbReference type="ARBA" id="ARBA00009533"/>
    </source>
</evidence>
<keyword evidence="5 7" id="KW-0456">Lyase</keyword>
<protein>
    <submittedName>
        <fullName evidence="8">Aminotransferase class V-fold PLP-dependent enzyme</fullName>
    </submittedName>
</protein>
<keyword evidence="8" id="KW-0808">Transferase</keyword>
<dbReference type="GO" id="GO:0006520">
    <property type="term" value="P:amino acid metabolic process"/>
    <property type="evidence" value="ECO:0007669"/>
    <property type="project" value="InterPro"/>
</dbReference>
<dbReference type="RefSeq" id="WP_132103256.1">
    <property type="nucleotide sequence ID" value="NZ_SMLB01000012.1"/>
</dbReference>
<dbReference type="Gene3D" id="3.90.1150.10">
    <property type="entry name" value="Aspartate Aminotransferase, domain 1"/>
    <property type="match status" value="1"/>
</dbReference>
<dbReference type="InterPro" id="IPR010977">
    <property type="entry name" value="Aromatic_deC"/>
</dbReference>
<organism evidence="8 9">
    <name type="scientific">Jiangella aurantiaca</name>
    <dbReference type="NCBI Taxonomy" id="2530373"/>
    <lineage>
        <taxon>Bacteria</taxon>
        <taxon>Bacillati</taxon>
        <taxon>Actinomycetota</taxon>
        <taxon>Actinomycetes</taxon>
        <taxon>Jiangellales</taxon>
        <taxon>Jiangellaceae</taxon>
        <taxon>Jiangella</taxon>
    </lineage>
</organism>
<dbReference type="Pfam" id="PF00282">
    <property type="entry name" value="Pyridoxal_deC"/>
    <property type="match status" value="1"/>
</dbReference>
<dbReference type="GO" id="GO:0019752">
    <property type="term" value="P:carboxylic acid metabolic process"/>
    <property type="evidence" value="ECO:0007669"/>
    <property type="project" value="InterPro"/>
</dbReference>
<proteinExistence type="inferred from homology"/>
<accession>A0A4R5AEY0</accession>